<dbReference type="InterPro" id="IPR002591">
    <property type="entry name" value="Phosphodiest/P_Trfase"/>
</dbReference>
<evidence type="ECO:0000313" key="1">
    <source>
        <dbReference type="EMBL" id="CAD7282174.1"/>
    </source>
</evidence>
<dbReference type="InterPro" id="IPR017850">
    <property type="entry name" value="Alkaline_phosphatase_core_sf"/>
</dbReference>
<dbReference type="OrthoDB" id="415411at2759"/>
<dbReference type="AlphaFoldDB" id="A0A7R9GIY9"/>
<reference evidence="1" key="1">
    <citation type="submission" date="2020-11" db="EMBL/GenBank/DDBJ databases">
        <authorList>
            <person name="Tran Van P."/>
        </authorList>
    </citation>
    <scope>NUCLEOTIDE SEQUENCE</scope>
</reference>
<gene>
    <name evidence="1" type="ORF">NMOB1V02_LOCUS9804</name>
</gene>
<dbReference type="SUPFAM" id="SSF53649">
    <property type="entry name" value="Alkaline phosphatase-like"/>
    <property type="match status" value="2"/>
</dbReference>
<protein>
    <submittedName>
        <fullName evidence="1">Uncharacterized protein</fullName>
    </submittedName>
</protein>
<organism evidence="1">
    <name type="scientific">Notodromas monacha</name>
    <dbReference type="NCBI Taxonomy" id="399045"/>
    <lineage>
        <taxon>Eukaryota</taxon>
        <taxon>Metazoa</taxon>
        <taxon>Ecdysozoa</taxon>
        <taxon>Arthropoda</taxon>
        <taxon>Crustacea</taxon>
        <taxon>Oligostraca</taxon>
        <taxon>Ostracoda</taxon>
        <taxon>Podocopa</taxon>
        <taxon>Podocopida</taxon>
        <taxon>Cypridocopina</taxon>
        <taxon>Cypridoidea</taxon>
        <taxon>Cyprididae</taxon>
        <taxon>Notodromas</taxon>
    </lineage>
</organism>
<sequence length="337" mass="36544">MSLKCLMRTLPTRLTVHQFGIITIIILNTVPYSINADPNPRASVHPKVLLISFDGFRHDYFDSHGPLPALEALADAGTYVPEVTNVFPTKTFGNHLSIVTGLHPGYHGGYANTIYDRDTGQVVSLFSDAGEKFVGRNPGVQAQIHIIRKHPGQNMLLKCLMRTLPTRLTVHQFGIITIIILNTVPYSINADPNPRASVHPKVLLISFDGFRHDYFDSHGPLPALEALADAGTYVPEVTNVFPTKTFGNHLSLVTGLHPGYHGGYANTIYDRDTGQVVSLFSDAGEKFVGRNPGVLPLWEDSLQGRPKAGAAGSLHTGAWLGGAQKSVPGLAQKSDLT</sequence>
<dbReference type="Pfam" id="PF01663">
    <property type="entry name" value="Phosphodiest"/>
    <property type="match status" value="2"/>
</dbReference>
<dbReference type="Gene3D" id="3.40.720.10">
    <property type="entry name" value="Alkaline Phosphatase, subunit A"/>
    <property type="match status" value="2"/>
</dbReference>
<accession>A0A7R9GIY9</accession>
<dbReference type="EMBL" id="CAJPEX010003549">
    <property type="protein sequence ID" value="CAG0922326.1"/>
    <property type="molecule type" value="Genomic_DNA"/>
</dbReference>
<dbReference type="GO" id="GO:0016787">
    <property type="term" value="F:hydrolase activity"/>
    <property type="evidence" value="ECO:0007669"/>
    <property type="project" value="UniProtKB-ARBA"/>
</dbReference>
<dbReference type="PANTHER" id="PTHR10151:SF120">
    <property type="entry name" value="BIS(5'-ADENOSYL)-TRIPHOSPHATASE"/>
    <property type="match status" value="1"/>
</dbReference>
<proteinExistence type="predicted"/>
<name>A0A7R9GIY9_9CRUS</name>
<keyword evidence="2" id="KW-1185">Reference proteome</keyword>
<dbReference type="EMBL" id="OA885586">
    <property type="protein sequence ID" value="CAD7282174.1"/>
    <property type="molecule type" value="Genomic_DNA"/>
</dbReference>
<dbReference type="PANTHER" id="PTHR10151">
    <property type="entry name" value="ECTONUCLEOTIDE PYROPHOSPHATASE/PHOSPHODIESTERASE"/>
    <property type="match status" value="1"/>
</dbReference>
<feature type="non-terminal residue" evidence="1">
    <location>
        <position position="337"/>
    </location>
</feature>
<dbReference type="Proteomes" id="UP000678499">
    <property type="component" value="Unassembled WGS sequence"/>
</dbReference>
<evidence type="ECO:0000313" key="2">
    <source>
        <dbReference type="Proteomes" id="UP000678499"/>
    </source>
</evidence>